<feature type="domain" description="Cyclic nucleotide-binding" evidence="4">
    <location>
        <begin position="19"/>
        <end position="91"/>
    </location>
</feature>
<dbReference type="Proteomes" id="UP001296581">
    <property type="component" value="Unassembled WGS sequence"/>
</dbReference>
<dbReference type="Proteomes" id="UP001079535">
    <property type="component" value="Unassembled WGS sequence"/>
</dbReference>
<dbReference type="AlphaFoldDB" id="A0A2N5PKB9"/>
<evidence type="ECO:0000313" key="11">
    <source>
        <dbReference type="EMBL" id="NSI57003.1"/>
    </source>
</evidence>
<dbReference type="Proteomes" id="UP001149331">
    <property type="component" value="Unassembled WGS sequence"/>
</dbReference>
<dbReference type="PROSITE" id="PS50042">
    <property type="entry name" value="CNMP_BINDING_3"/>
    <property type="match status" value="1"/>
</dbReference>
<dbReference type="Proteomes" id="UP001212160">
    <property type="component" value="Unassembled WGS sequence"/>
</dbReference>
<evidence type="ECO:0000256" key="2">
    <source>
        <dbReference type="ARBA" id="ARBA00023125"/>
    </source>
</evidence>
<name>A0A2N5PKB9_MEDGN</name>
<dbReference type="EMBL" id="JAAIRV010000001">
    <property type="protein sequence ID" value="NSI57003.1"/>
    <property type="molecule type" value="Genomic_DNA"/>
</dbReference>
<evidence type="ECO:0000313" key="9">
    <source>
        <dbReference type="EMBL" id="MDE1203777.1"/>
    </source>
</evidence>
<dbReference type="InterPro" id="IPR014710">
    <property type="entry name" value="RmlC-like_jellyroll"/>
</dbReference>
<dbReference type="EMBL" id="JAAIRY010000015">
    <property type="protein sequence ID" value="NSI65523.1"/>
    <property type="molecule type" value="Genomic_DNA"/>
</dbReference>
<dbReference type="EMBL" id="JAAIRM010000002">
    <property type="protein sequence ID" value="NSI18189.1"/>
    <property type="molecule type" value="Genomic_DNA"/>
</dbReference>
<accession>A0A2N5PKB9</accession>
<dbReference type="SMART" id="SM00419">
    <property type="entry name" value="HTH_CRP"/>
    <property type="match status" value="1"/>
</dbReference>
<evidence type="ECO:0000313" key="14">
    <source>
        <dbReference type="EMBL" id="RHJ16140.1"/>
    </source>
</evidence>
<sequence length="225" mass="25488">MKKLDDYQKYLPILSKAKLFEGIPLEHYPQIFNFLQASILSFEKDELIQHLGEPLLYSGIVLDGTVEGSFINENYSKINMNHFERGRSFAEALACVQTPYSPIQLKALTNCTIMLINLKGIISGSSCPCSYQLNLTTNMLKILASQNVFSNLKLRIANQKSLRDRILIYLHSLAPDSEGYLHVPFTQTALAEFLGVNRSALSRELGRMQDENLIEVNDKKMKLLL</sequence>
<dbReference type="InterPro" id="IPR000595">
    <property type="entry name" value="cNMP-bd_dom"/>
</dbReference>
<evidence type="ECO:0000259" key="5">
    <source>
        <dbReference type="PROSITE" id="PS51063"/>
    </source>
</evidence>
<dbReference type="EMBL" id="QRQE01000010">
    <property type="protein sequence ID" value="RHM78827.1"/>
    <property type="molecule type" value="Genomic_DNA"/>
</dbReference>
<dbReference type="Pfam" id="PF13545">
    <property type="entry name" value="HTH_Crp_2"/>
    <property type="match status" value="1"/>
</dbReference>
<keyword evidence="1" id="KW-0805">Transcription regulation</keyword>
<dbReference type="SUPFAM" id="SSF51206">
    <property type="entry name" value="cAMP-binding domain-like"/>
    <property type="match status" value="1"/>
</dbReference>
<dbReference type="SUPFAM" id="SSF46785">
    <property type="entry name" value="Winged helix' DNA-binding domain"/>
    <property type="match status" value="1"/>
</dbReference>
<dbReference type="EMBL" id="JAPZEG010000010">
    <property type="protein sequence ID" value="MDE1203777.1"/>
    <property type="molecule type" value="Genomic_DNA"/>
</dbReference>
<dbReference type="GeneID" id="57432698"/>
<evidence type="ECO:0000313" key="12">
    <source>
        <dbReference type="EMBL" id="NSI65523.1"/>
    </source>
</evidence>
<dbReference type="EMBL" id="NIHT01000010">
    <property type="protein sequence ID" value="PLT75545.1"/>
    <property type="molecule type" value="Genomic_DNA"/>
</dbReference>
<dbReference type="InterPro" id="IPR018490">
    <property type="entry name" value="cNMP-bd_dom_sf"/>
</dbReference>
<keyword evidence="3" id="KW-0804">Transcription</keyword>
<keyword evidence="2" id="KW-0238">DNA-binding</keyword>
<reference evidence="13 16" key="1">
    <citation type="journal article" date="2017" name="Genome Med.">
        <title>A novel Ruminococcus gnavus clade enriched in inflammatory bowel disease patients.</title>
        <authorList>
            <person name="Hall A.B."/>
            <person name="Yassour M."/>
            <person name="Sauk J."/>
            <person name="Garner A."/>
            <person name="Jiang X."/>
            <person name="Arthur T."/>
            <person name="Lagoudas G.K."/>
            <person name="Vatanen T."/>
            <person name="Fornelos N."/>
            <person name="Wilson R."/>
            <person name="Bertha M."/>
            <person name="Cohen M."/>
            <person name="Garber J."/>
            <person name="Khalili H."/>
            <person name="Gevers D."/>
            <person name="Ananthakrishnan A.N."/>
            <person name="Kugathasan S."/>
            <person name="Lander E.S."/>
            <person name="Blainey P."/>
            <person name="Vlamakis H."/>
            <person name="Xavier R.J."/>
            <person name="Huttenhower C."/>
        </authorList>
    </citation>
    <scope>NUCLEOTIDE SEQUENCE [LARGE SCALE GENOMIC DNA]</scope>
    <source>
        <strain evidence="13 16">RJX1125</strain>
    </source>
</reference>
<dbReference type="EMBL" id="QRLN01000001">
    <property type="protein sequence ID" value="RHJ16140.1"/>
    <property type="molecule type" value="Genomic_DNA"/>
</dbReference>
<evidence type="ECO:0000256" key="3">
    <source>
        <dbReference type="ARBA" id="ARBA00023163"/>
    </source>
</evidence>
<reference evidence="9" key="7">
    <citation type="submission" date="2022-12" db="EMBL/GenBank/DDBJ databases">
        <title>Genome of R. gnavus strain RSHDN_120.</title>
        <authorList>
            <person name="Abdugheni R."/>
        </authorList>
    </citation>
    <scope>NUCLEOTIDE SEQUENCE</scope>
    <source>
        <strain evidence="9">RSHDN_120</strain>
    </source>
</reference>
<reference evidence="10" key="3">
    <citation type="journal article" date="2020" name="Cell Host Microbe">
        <title>Functional and Genomic Variation between Human-Derived Isolates of Lachnospiraceae Reveals Inter- and Intra-Species Diversity.</title>
        <authorList>
            <person name="Sorbara M.T."/>
            <person name="Littmann E.R."/>
            <person name="Fontana E."/>
            <person name="Moody T.U."/>
            <person name="Kohout C.E."/>
            <person name="Gjonbalaj M."/>
            <person name="Eaton V."/>
            <person name="Seok R."/>
            <person name="Leiner I.M."/>
            <person name="Pamer E.G."/>
        </authorList>
    </citation>
    <scope>NUCLEOTIDE SEQUENCE</scope>
    <source>
        <strain evidence="12">MSK.11.9</strain>
        <strain evidence="11">MSK.15.32</strain>
        <strain evidence="10">MSK.22.53</strain>
    </source>
</reference>
<dbReference type="Gene3D" id="2.60.120.10">
    <property type="entry name" value="Jelly Rolls"/>
    <property type="match status" value="1"/>
</dbReference>
<evidence type="ECO:0000313" key="10">
    <source>
        <dbReference type="EMBL" id="NSI18189.1"/>
    </source>
</evidence>
<dbReference type="PROSITE" id="PS51063">
    <property type="entry name" value="HTH_CRP_2"/>
    <property type="match status" value="1"/>
</dbReference>
<evidence type="ECO:0000313" key="7">
    <source>
        <dbReference type="EMBL" id="MCZ0668073.1"/>
    </source>
</evidence>
<evidence type="ECO:0000256" key="1">
    <source>
        <dbReference type="ARBA" id="ARBA00023015"/>
    </source>
</evidence>
<evidence type="ECO:0000313" key="16">
    <source>
        <dbReference type="Proteomes" id="UP000235093"/>
    </source>
</evidence>
<dbReference type="Proteomes" id="UP000283992">
    <property type="component" value="Unassembled WGS sequence"/>
</dbReference>
<feature type="domain" description="HTH crp-type" evidence="5">
    <location>
        <begin position="160"/>
        <end position="225"/>
    </location>
</feature>
<comment type="caution">
    <text evidence="13">The sequence shown here is derived from an EMBL/GenBank/DDBJ whole genome shotgun (WGS) entry which is preliminary data.</text>
</comment>
<dbReference type="EMBL" id="JAJBNC010000018">
    <property type="protein sequence ID" value="MCB5494411.1"/>
    <property type="molecule type" value="Genomic_DNA"/>
</dbReference>
<dbReference type="InterPro" id="IPR012318">
    <property type="entry name" value="HTH_CRP"/>
</dbReference>
<evidence type="ECO:0000259" key="4">
    <source>
        <dbReference type="PROSITE" id="PS50042"/>
    </source>
</evidence>
<dbReference type="EMBL" id="JAPRAY010000014">
    <property type="protein sequence ID" value="MCZ0668073.1"/>
    <property type="molecule type" value="Genomic_DNA"/>
</dbReference>
<dbReference type="InterPro" id="IPR036390">
    <property type="entry name" value="WH_DNA-bd_sf"/>
</dbReference>
<dbReference type="Proteomes" id="UP001296643">
    <property type="component" value="Unassembled WGS sequence"/>
</dbReference>
<organism evidence="13 16">
    <name type="scientific">Mediterraneibacter gnavus</name>
    <name type="common">Ruminococcus gnavus</name>
    <dbReference type="NCBI Taxonomy" id="33038"/>
    <lineage>
        <taxon>Bacteria</taxon>
        <taxon>Bacillati</taxon>
        <taxon>Bacillota</taxon>
        <taxon>Clostridia</taxon>
        <taxon>Lachnospirales</taxon>
        <taxon>Lachnospiraceae</taxon>
        <taxon>Mediterraneibacter</taxon>
    </lineage>
</organism>
<evidence type="ECO:0000313" key="18">
    <source>
        <dbReference type="Proteomes" id="UP000285610"/>
    </source>
</evidence>
<reference evidence="10" key="4">
    <citation type="submission" date="2020-02" db="EMBL/GenBank/DDBJ databases">
        <authorList>
            <person name="Littmann E."/>
            <person name="Sorbara M."/>
        </authorList>
    </citation>
    <scope>NUCLEOTIDE SEQUENCE</scope>
    <source>
        <strain evidence="12">MSK.11.9</strain>
        <strain evidence="11">MSK.15.32</strain>
        <strain evidence="10">MSK.22.53</strain>
    </source>
</reference>
<evidence type="ECO:0000313" key="17">
    <source>
        <dbReference type="Proteomes" id="UP000283992"/>
    </source>
</evidence>
<dbReference type="Proteomes" id="UP000285610">
    <property type="component" value="Unassembled WGS sequence"/>
</dbReference>
<dbReference type="RefSeq" id="WP_004613243.1">
    <property type="nucleotide sequence ID" value="NZ_CAXSNP010000002.1"/>
</dbReference>
<dbReference type="SMR" id="A0A2N5PKB9"/>
<evidence type="ECO:0000313" key="6">
    <source>
        <dbReference type="EMBL" id="MCB5494411.1"/>
    </source>
</evidence>
<dbReference type="EMBL" id="JAQMLA010000011">
    <property type="protein sequence ID" value="MDB8686141.1"/>
    <property type="molecule type" value="Genomic_DNA"/>
</dbReference>
<reference evidence="7" key="6">
    <citation type="submission" date="2022-11" db="EMBL/GenBank/DDBJ databases">
        <title>Temperate bacteriophages infecting mucin-degrading bacterium Ruminococcus gnavus from the human gut.</title>
        <authorList>
            <person name="Buttimer C."/>
        </authorList>
    </citation>
    <scope>NUCLEOTIDE SEQUENCE</scope>
    <source>
        <strain evidence="7">CCUG 49994</strain>
    </source>
</reference>
<proteinExistence type="predicted"/>
<gene>
    <name evidence="13" type="ORF">CDL23_07565</name>
    <name evidence="14" type="ORF">DW142_00530</name>
    <name evidence="15" type="ORF">DWZ50_05670</name>
    <name evidence="10" type="ORF">G4958_02210</name>
    <name evidence="12" type="ORF">G4981_09610</name>
    <name evidence="11" type="ORF">G4993_01080</name>
    <name evidence="6" type="ORF">LIQ10_11780</name>
    <name evidence="9" type="ORF">O4N78_09385</name>
    <name evidence="7" type="ORF">OZZ17_11045</name>
    <name evidence="8" type="ORF">PNW85_05565</name>
</gene>
<dbReference type="GO" id="GO:0006355">
    <property type="term" value="P:regulation of DNA-templated transcription"/>
    <property type="evidence" value="ECO:0007669"/>
    <property type="project" value="InterPro"/>
</dbReference>
<evidence type="ECO:0000313" key="13">
    <source>
        <dbReference type="EMBL" id="PLT75545.1"/>
    </source>
</evidence>
<dbReference type="Proteomes" id="UP001296580">
    <property type="component" value="Unassembled WGS sequence"/>
</dbReference>
<evidence type="ECO:0000313" key="15">
    <source>
        <dbReference type="EMBL" id="RHM78827.1"/>
    </source>
</evidence>
<protein>
    <submittedName>
        <fullName evidence="13">Crp/Fnr family transcriptional regulator</fullName>
    </submittedName>
</protein>
<reference evidence="8" key="8">
    <citation type="submission" date="2023-01" db="EMBL/GenBank/DDBJ databases">
        <title>Human gut microbiome strain richness.</title>
        <authorList>
            <person name="Chen-Liaw A."/>
        </authorList>
    </citation>
    <scope>NUCLEOTIDE SEQUENCE</scope>
    <source>
        <strain evidence="8">RTP21484st1_H11_RTP21484_190118</strain>
    </source>
</reference>
<dbReference type="Proteomes" id="UP000235093">
    <property type="component" value="Unassembled WGS sequence"/>
</dbReference>
<dbReference type="Proteomes" id="UP001297422">
    <property type="component" value="Unassembled WGS sequence"/>
</dbReference>
<reference evidence="6" key="5">
    <citation type="submission" date="2021-10" db="EMBL/GenBank/DDBJ databases">
        <title>Collection of gut derived symbiotic bacterial strains cultured from healthy donors.</title>
        <authorList>
            <person name="Lin H."/>
            <person name="Littmann E."/>
            <person name="Claire K."/>
            <person name="Pamer E."/>
        </authorList>
    </citation>
    <scope>NUCLEOTIDE SEQUENCE</scope>
    <source>
        <strain evidence="6">MSK.23.4</strain>
    </source>
</reference>
<dbReference type="GO" id="GO:0003677">
    <property type="term" value="F:DNA binding"/>
    <property type="evidence" value="ECO:0007669"/>
    <property type="project" value="UniProtKB-KW"/>
</dbReference>
<reference evidence="17 18" key="2">
    <citation type="submission" date="2018-08" db="EMBL/GenBank/DDBJ databases">
        <title>A genome reference for cultivated species of the human gut microbiota.</title>
        <authorList>
            <person name="Zou Y."/>
            <person name="Xue W."/>
            <person name="Luo G."/>
        </authorList>
    </citation>
    <scope>NUCLEOTIDE SEQUENCE [LARGE SCALE GENOMIC DNA]</scope>
    <source>
        <strain evidence="15 18">AF33-12</strain>
        <strain evidence="14 17">AM12-54</strain>
    </source>
</reference>
<evidence type="ECO:0000313" key="8">
    <source>
        <dbReference type="EMBL" id="MDB8686141.1"/>
    </source>
</evidence>